<organism evidence="1 2">
    <name type="scientific">Candidatus Magnetobacterium bavaricum</name>
    <dbReference type="NCBI Taxonomy" id="29290"/>
    <lineage>
        <taxon>Bacteria</taxon>
        <taxon>Pseudomonadati</taxon>
        <taxon>Nitrospirota</taxon>
        <taxon>Thermodesulfovibrionia</taxon>
        <taxon>Thermodesulfovibrionales</taxon>
        <taxon>Candidatus Magnetobacteriaceae</taxon>
        <taxon>Candidatus Magnetobacterium</taxon>
    </lineage>
</organism>
<accession>A0A0F3GYD8</accession>
<dbReference type="AlphaFoldDB" id="A0A0F3GYD8"/>
<reference evidence="1 2" key="1">
    <citation type="submission" date="2015-02" db="EMBL/GenBank/DDBJ databases">
        <title>Single-cell genomics of uncultivated deep-branching MTB reveals a conserved set of magnetosome genes.</title>
        <authorList>
            <person name="Kolinko S."/>
            <person name="Richter M."/>
            <person name="Glockner F.O."/>
            <person name="Brachmann A."/>
            <person name="Schuler D."/>
        </authorList>
    </citation>
    <scope>NUCLEOTIDE SEQUENCE [LARGE SCALE GENOMIC DNA]</scope>
    <source>
        <strain evidence="1">TM-1</strain>
    </source>
</reference>
<evidence type="ECO:0000313" key="1">
    <source>
        <dbReference type="EMBL" id="KJU86885.1"/>
    </source>
</evidence>
<proteinExistence type="predicted"/>
<gene>
    <name evidence="1" type="ORF">MBAV_000924</name>
</gene>
<keyword evidence="2" id="KW-1185">Reference proteome</keyword>
<dbReference type="Proteomes" id="UP000033423">
    <property type="component" value="Unassembled WGS sequence"/>
</dbReference>
<evidence type="ECO:0000313" key="2">
    <source>
        <dbReference type="Proteomes" id="UP000033423"/>
    </source>
</evidence>
<sequence length="133" mass="14653">MDGVDTLIVICFPVRRPISFMVAMSRGLAITMVRSRLLSFRGINILPWATVSVTSSIALMSAVALVRSTKGIPNCVEKALQISRSLTSPFSVSSSPSFFVQLCWVLRTSFICCSFTSPASMRMSPNLFTVFFR</sequence>
<dbReference type="EMBL" id="LACI01000419">
    <property type="protein sequence ID" value="KJU86885.1"/>
    <property type="molecule type" value="Genomic_DNA"/>
</dbReference>
<comment type="caution">
    <text evidence="1">The sequence shown here is derived from an EMBL/GenBank/DDBJ whole genome shotgun (WGS) entry which is preliminary data.</text>
</comment>
<protein>
    <submittedName>
        <fullName evidence="1">Uncharacterized protein</fullName>
    </submittedName>
</protein>
<name>A0A0F3GYD8_9BACT</name>